<dbReference type="EMBL" id="FNEM01000027">
    <property type="protein sequence ID" value="SDK33871.1"/>
    <property type="molecule type" value="Genomic_DNA"/>
</dbReference>
<dbReference type="Pfam" id="PF25944">
    <property type="entry name" value="Beta-barrel_RND"/>
    <property type="match status" value="1"/>
</dbReference>
<accession>A0A1G9B2S9</accession>
<evidence type="ECO:0000313" key="9">
    <source>
        <dbReference type="Proteomes" id="UP000199527"/>
    </source>
</evidence>
<evidence type="ECO:0000256" key="1">
    <source>
        <dbReference type="ARBA" id="ARBA00004519"/>
    </source>
</evidence>
<dbReference type="SUPFAM" id="SSF111369">
    <property type="entry name" value="HlyD-like secretion proteins"/>
    <property type="match status" value="1"/>
</dbReference>
<dbReference type="NCBIfam" id="TIGR01730">
    <property type="entry name" value="RND_mfp"/>
    <property type="match status" value="1"/>
</dbReference>
<evidence type="ECO:0000259" key="6">
    <source>
        <dbReference type="Pfam" id="PF25944"/>
    </source>
</evidence>
<dbReference type="GO" id="GO:0005886">
    <property type="term" value="C:plasma membrane"/>
    <property type="evidence" value="ECO:0007669"/>
    <property type="project" value="TreeGrafter"/>
</dbReference>
<dbReference type="Gene3D" id="1.10.287.470">
    <property type="entry name" value="Helix hairpin bin"/>
    <property type="match status" value="1"/>
</dbReference>
<dbReference type="Pfam" id="PF25917">
    <property type="entry name" value="BSH_RND"/>
    <property type="match status" value="1"/>
</dbReference>
<dbReference type="PANTHER" id="PTHR30158">
    <property type="entry name" value="ACRA/E-RELATED COMPONENT OF DRUG EFFLUX TRANSPORTER"/>
    <property type="match status" value="1"/>
</dbReference>
<dbReference type="InterPro" id="IPR058626">
    <property type="entry name" value="MdtA-like_b-barrel"/>
</dbReference>
<dbReference type="Pfam" id="PF25876">
    <property type="entry name" value="HH_MFP_RND"/>
    <property type="match status" value="1"/>
</dbReference>
<evidence type="ECO:0000256" key="2">
    <source>
        <dbReference type="ARBA" id="ARBA00009477"/>
    </source>
</evidence>
<name>A0A1G9B2S9_9GAMM</name>
<dbReference type="AlphaFoldDB" id="A0A1G9B2S9"/>
<feature type="domain" description="Multidrug resistance protein MdtA-like barrel-sandwich hybrid" evidence="5">
    <location>
        <begin position="106"/>
        <end position="239"/>
    </location>
</feature>
<feature type="domain" description="Multidrug resistance protein MdtA-like beta-barrel" evidence="6">
    <location>
        <begin position="251"/>
        <end position="345"/>
    </location>
</feature>
<dbReference type="Gene3D" id="2.40.420.20">
    <property type="match status" value="1"/>
</dbReference>
<comment type="similarity">
    <text evidence="2">Belongs to the membrane fusion protein (MFP) (TC 8.A.1) family.</text>
</comment>
<dbReference type="InterPro" id="IPR058625">
    <property type="entry name" value="MdtA-like_BSH"/>
</dbReference>
<sequence>MPAGRGKKHWGTPSVTRQTLCVHDSVRITEADAPDVRRTLRVTTMLHTAPTPLLRGLTATILLMLGGCEQPPMELTPKLVVVEKVGTATVPLYGNYVGVTRASLDVEVRARIDGFVEDKTFVEGSAVETGELLYQIDNKPYVAVVNRLEAKLESQQAALEKAQRDVKRLQPLYEQDAASQLDFDNALSILAQAKSNRAASQAELEEAELELSYTDIKAPINGLVSRSEVDIGALVGSKGQSLLTRVKQVDPIYVSFNMSALDYLNARRRMTSSSAKREAETEGKAVEGFVQITLPDNSQYRYWGDVSFTDPSVNPETGTFEVRAVLPNPDRELLPGQYTNVRIKLSEIDNAIVIPQKATRVDQGGVYVMVVLDDNSVERRFIVIEHQGKEGVVVKSGLRAGELVIVEGMHRVSHGQLAQPLTAEEYKAREDAKQKADALEQQKIEQQQEQEQE</sequence>
<feature type="region of interest" description="Disordered" evidence="3">
    <location>
        <begin position="426"/>
        <end position="453"/>
    </location>
</feature>
<dbReference type="InterPro" id="IPR058627">
    <property type="entry name" value="MdtA-like_C"/>
</dbReference>
<feature type="compositionally biased region" description="Basic and acidic residues" evidence="3">
    <location>
        <begin position="426"/>
        <end position="443"/>
    </location>
</feature>
<dbReference type="GO" id="GO:0030313">
    <property type="term" value="C:cell envelope"/>
    <property type="evidence" value="ECO:0007669"/>
    <property type="project" value="UniProtKB-SubCell"/>
</dbReference>
<evidence type="ECO:0000259" key="4">
    <source>
        <dbReference type="Pfam" id="PF25876"/>
    </source>
</evidence>
<dbReference type="InterPro" id="IPR058624">
    <property type="entry name" value="MdtA-like_HH"/>
</dbReference>
<organism evidence="8 9">
    <name type="scientific">Ferrimonas sediminum</name>
    <dbReference type="NCBI Taxonomy" id="718193"/>
    <lineage>
        <taxon>Bacteria</taxon>
        <taxon>Pseudomonadati</taxon>
        <taxon>Pseudomonadota</taxon>
        <taxon>Gammaproteobacteria</taxon>
        <taxon>Alteromonadales</taxon>
        <taxon>Ferrimonadaceae</taxon>
        <taxon>Ferrimonas</taxon>
    </lineage>
</organism>
<gene>
    <name evidence="8" type="ORF">SAMN04488540_1276</name>
</gene>
<feature type="domain" description="Multidrug resistance protein MdtA-like alpha-helical hairpin" evidence="4">
    <location>
        <begin position="147"/>
        <end position="214"/>
    </location>
</feature>
<reference evidence="9" key="1">
    <citation type="submission" date="2016-10" db="EMBL/GenBank/DDBJ databases">
        <authorList>
            <person name="Varghese N."/>
            <person name="Submissions S."/>
        </authorList>
    </citation>
    <scope>NUCLEOTIDE SEQUENCE [LARGE SCALE GENOMIC DNA]</scope>
    <source>
        <strain evidence="9">DSM 23317</strain>
    </source>
</reference>
<proteinExistence type="inferred from homology"/>
<dbReference type="InterPro" id="IPR006143">
    <property type="entry name" value="RND_pump_MFP"/>
</dbReference>
<evidence type="ECO:0000256" key="3">
    <source>
        <dbReference type="SAM" id="MobiDB-lite"/>
    </source>
</evidence>
<dbReference type="Pfam" id="PF25967">
    <property type="entry name" value="RND-MFP_C"/>
    <property type="match status" value="1"/>
</dbReference>
<dbReference type="GO" id="GO:0022857">
    <property type="term" value="F:transmembrane transporter activity"/>
    <property type="evidence" value="ECO:0007669"/>
    <property type="project" value="InterPro"/>
</dbReference>
<feature type="domain" description="Multidrug resistance protein MdtA-like C-terminal permuted SH3" evidence="7">
    <location>
        <begin position="350"/>
        <end position="411"/>
    </location>
</feature>
<dbReference type="Gene3D" id="2.40.50.100">
    <property type="match status" value="1"/>
</dbReference>
<dbReference type="GO" id="GO:0046677">
    <property type="term" value="P:response to antibiotic"/>
    <property type="evidence" value="ECO:0007669"/>
    <property type="project" value="TreeGrafter"/>
</dbReference>
<evidence type="ECO:0000259" key="5">
    <source>
        <dbReference type="Pfam" id="PF25917"/>
    </source>
</evidence>
<keyword evidence="9" id="KW-1185">Reference proteome</keyword>
<protein>
    <submittedName>
        <fullName evidence="8">Membrane fusion protein, multidrug efflux system</fullName>
    </submittedName>
</protein>
<evidence type="ECO:0000313" key="8">
    <source>
        <dbReference type="EMBL" id="SDK33871.1"/>
    </source>
</evidence>
<evidence type="ECO:0000259" key="7">
    <source>
        <dbReference type="Pfam" id="PF25967"/>
    </source>
</evidence>
<dbReference type="PANTHER" id="PTHR30158:SF3">
    <property type="entry name" value="MULTIDRUG EFFLUX PUMP SUBUNIT ACRA-RELATED"/>
    <property type="match status" value="1"/>
</dbReference>
<comment type="subcellular location">
    <subcellularLocation>
        <location evidence="1">Cell inner membrane</location>
        <topology evidence="1">Lipid-anchor</topology>
    </subcellularLocation>
</comment>
<dbReference type="Gene3D" id="2.40.30.170">
    <property type="match status" value="1"/>
</dbReference>
<dbReference type="Proteomes" id="UP000199527">
    <property type="component" value="Unassembled WGS sequence"/>
</dbReference>